<evidence type="ECO:0000313" key="2">
    <source>
        <dbReference type="Proteomes" id="UP000499080"/>
    </source>
</evidence>
<sequence>MAALLGARLIASIREHFAKVYMWTDSKIVLHWIKNNPPRWKTLVQNRVTEIQEKTPPEVWNHCPGCENPADKITRGLSIKNLVNDQVWWHGPPWLIQQNTSCASSYDDSDPDPLSIASEERISTLATSAESVEPVLDIQKFSNLHKLLRVTAYLLRFVNTLKSKEKTVGHLSTEELSSAMDYWIKL</sequence>
<dbReference type="PANTHER" id="PTHR22955">
    <property type="entry name" value="RETROTRANSPOSON"/>
    <property type="match status" value="1"/>
</dbReference>
<organism evidence="1 2">
    <name type="scientific">Araneus ventricosus</name>
    <name type="common">Orbweaver spider</name>
    <name type="synonym">Epeira ventricosa</name>
    <dbReference type="NCBI Taxonomy" id="182803"/>
    <lineage>
        <taxon>Eukaryota</taxon>
        <taxon>Metazoa</taxon>
        <taxon>Ecdysozoa</taxon>
        <taxon>Arthropoda</taxon>
        <taxon>Chelicerata</taxon>
        <taxon>Arachnida</taxon>
        <taxon>Araneae</taxon>
        <taxon>Araneomorphae</taxon>
        <taxon>Entelegynae</taxon>
        <taxon>Araneoidea</taxon>
        <taxon>Araneidae</taxon>
        <taxon>Araneus</taxon>
    </lineage>
</organism>
<protein>
    <submittedName>
        <fullName evidence="1">Uncharacterized protein</fullName>
    </submittedName>
</protein>
<dbReference type="EMBL" id="BGPR01000871">
    <property type="protein sequence ID" value="GBM38557.1"/>
    <property type="molecule type" value="Genomic_DNA"/>
</dbReference>
<reference evidence="1 2" key="1">
    <citation type="journal article" date="2019" name="Sci. Rep.">
        <title>Orb-weaving spider Araneus ventricosus genome elucidates the spidroin gene catalogue.</title>
        <authorList>
            <person name="Kono N."/>
            <person name="Nakamura H."/>
            <person name="Ohtoshi R."/>
            <person name="Moran D.A.P."/>
            <person name="Shinohara A."/>
            <person name="Yoshida Y."/>
            <person name="Fujiwara M."/>
            <person name="Mori M."/>
            <person name="Tomita M."/>
            <person name="Arakawa K."/>
        </authorList>
    </citation>
    <scope>NUCLEOTIDE SEQUENCE [LARGE SCALE GENOMIC DNA]</scope>
</reference>
<keyword evidence="2" id="KW-1185">Reference proteome</keyword>
<accession>A0A4Y2FC48</accession>
<proteinExistence type="predicted"/>
<dbReference type="OrthoDB" id="5919196at2759"/>
<dbReference type="AlphaFoldDB" id="A0A4Y2FC48"/>
<gene>
    <name evidence="1" type="ORF">AVEN_110218_1</name>
</gene>
<comment type="caution">
    <text evidence="1">The sequence shown here is derived from an EMBL/GenBank/DDBJ whole genome shotgun (WGS) entry which is preliminary data.</text>
</comment>
<name>A0A4Y2FC48_ARAVE</name>
<evidence type="ECO:0000313" key="1">
    <source>
        <dbReference type="EMBL" id="GBM38557.1"/>
    </source>
</evidence>
<dbReference type="Proteomes" id="UP000499080">
    <property type="component" value="Unassembled WGS sequence"/>
</dbReference>
<dbReference type="PANTHER" id="PTHR22955:SF77">
    <property type="entry name" value="ASPARTIC PUTATIVE DOMAIN-CONTAINING PROTEIN-RELATED"/>
    <property type="match status" value="1"/>
</dbReference>